<keyword evidence="1" id="KW-0812">Transmembrane</keyword>
<keyword evidence="1" id="KW-1133">Transmembrane helix</keyword>
<dbReference type="Proteomes" id="UP000539111">
    <property type="component" value="Unassembled WGS sequence"/>
</dbReference>
<proteinExistence type="predicted"/>
<dbReference type="AlphaFoldDB" id="A0A7Z0A9N2"/>
<organism evidence="2 3">
    <name type="scientific">Spelaeicoccus albus</name>
    <dbReference type="NCBI Taxonomy" id="1280376"/>
    <lineage>
        <taxon>Bacteria</taxon>
        <taxon>Bacillati</taxon>
        <taxon>Actinomycetota</taxon>
        <taxon>Actinomycetes</taxon>
        <taxon>Micrococcales</taxon>
        <taxon>Brevibacteriaceae</taxon>
        <taxon>Spelaeicoccus</taxon>
    </lineage>
</organism>
<reference evidence="2 3" key="1">
    <citation type="submission" date="2020-07" db="EMBL/GenBank/DDBJ databases">
        <title>Sequencing the genomes of 1000 actinobacteria strains.</title>
        <authorList>
            <person name="Klenk H.-P."/>
        </authorList>
    </citation>
    <scope>NUCLEOTIDE SEQUENCE [LARGE SCALE GENOMIC DNA]</scope>
    <source>
        <strain evidence="2 3">DSM 26341</strain>
    </source>
</reference>
<dbReference type="EMBL" id="JACBZP010000001">
    <property type="protein sequence ID" value="NYI65915.1"/>
    <property type="molecule type" value="Genomic_DNA"/>
</dbReference>
<evidence type="ECO:0000313" key="2">
    <source>
        <dbReference type="EMBL" id="NYI65915.1"/>
    </source>
</evidence>
<name>A0A7Z0A9N2_9MICO</name>
<comment type="caution">
    <text evidence="2">The sequence shown here is derived from an EMBL/GenBank/DDBJ whole genome shotgun (WGS) entry which is preliminary data.</text>
</comment>
<evidence type="ECO:0000256" key="1">
    <source>
        <dbReference type="SAM" id="Phobius"/>
    </source>
</evidence>
<feature type="transmembrane region" description="Helical" evidence="1">
    <location>
        <begin position="45"/>
        <end position="67"/>
    </location>
</feature>
<sequence>MPEPHRASRSLQSIMIVVAAVSFVALVLDIAPSLAGGQPFVPWLAWIPMIGLPIAFVAFAGLILAAIKRRKTL</sequence>
<protein>
    <submittedName>
        <fullName evidence="2">Uncharacterized protein</fullName>
    </submittedName>
</protein>
<keyword evidence="1" id="KW-0472">Membrane</keyword>
<accession>A0A7Z0A9N2</accession>
<dbReference type="RefSeq" id="WP_179424940.1">
    <property type="nucleotide sequence ID" value="NZ_JACBZP010000001.1"/>
</dbReference>
<evidence type="ECO:0000313" key="3">
    <source>
        <dbReference type="Proteomes" id="UP000539111"/>
    </source>
</evidence>
<keyword evidence="3" id="KW-1185">Reference proteome</keyword>
<gene>
    <name evidence="2" type="ORF">BJY26_000221</name>
</gene>